<comment type="caution">
    <text evidence="2">The sequence shown here is derived from an EMBL/GenBank/DDBJ whole genome shotgun (WGS) entry which is preliminary data.</text>
</comment>
<organism evidence="2 3">
    <name type="scientific">Cercospora kikuchii</name>
    <dbReference type="NCBI Taxonomy" id="84275"/>
    <lineage>
        <taxon>Eukaryota</taxon>
        <taxon>Fungi</taxon>
        <taxon>Dikarya</taxon>
        <taxon>Ascomycota</taxon>
        <taxon>Pezizomycotina</taxon>
        <taxon>Dothideomycetes</taxon>
        <taxon>Dothideomycetidae</taxon>
        <taxon>Mycosphaerellales</taxon>
        <taxon>Mycosphaerellaceae</taxon>
        <taxon>Cercospora</taxon>
    </lineage>
</organism>
<dbReference type="PANTHER" id="PTHR42749">
    <property type="entry name" value="CELL SHAPE-DETERMINING PROTEIN MREB"/>
    <property type="match status" value="1"/>
</dbReference>
<evidence type="ECO:0000313" key="3">
    <source>
        <dbReference type="Proteomes" id="UP000825890"/>
    </source>
</evidence>
<dbReference type="AlphaFoldDB" id="A0A9P3C9N0"/>
<dbReference type="EMBL" id="BOLY01000002">
    <property type="protein sequence ID" value="GIZ38929.1"/>
    <property type="molecule type" value="Genomic_DNA"/>
</dbReference>
<reference evidence="2 3" key="1">
    <citation type="submission" date="2021-01" db="EMBL/GenBank/DDBJ databases">
        <title>Cercospora kikuchii MAFF 305040 whole genome shotgun sequence.</title>
        <authorList>
            <person name="Kashiwa T."/>
            <person name="Suzuki T."/>
        </authorList>
    </citation>
    <scope>NUCLEOTIDE SEQUENCE [LARGE SCALE GENOMIC DNA]</scope>
    <source>
        <strain evidence="2 3">MAFF 305040</strain>
    </source>
</reference>
<dbReference type="SUPFAM" id="SSF53067">
    <property type="entry name" value="Actin-like ATPase domain"/>
    <property type="match status" value="1"/>
</dbReference>
<dbReference type="Gene3D" id="3.30.420.40">
    <property type="match status" value="2"/>
</dbReference>
<sequence>MPGLTSGAKPRPQIVVGIDVGQTCSGVAYSIGPDWSEPKVINRWPGYHGVERADKVATRVGYRKGTNVVKNWGFESTFGDESIDLREQFKLTLDAEYEDDRGFSCQDARRWYLDYLRCLHGEIKRFFDEQVPRWESMHVEYNFSVPTTWKNPAMIASMEKLIETAGFGGTPRQSVRMSLTEAEAAAIEAATTQYQVGDIFLICDAGGGTTDVNLLKVMSTKQKIELDPLDHVEGVPIGSTLIDFRMAEYIVERLKLIEEHLEGDLYCLAEEMLSGRFQIVKHSFPKPMVPHFTLEVKGLAGSHTFEQAGIKNSKMHIDREVLTEIFDQQLEQIYGLIDDRFLALEAEMPNERVSYVILSGGLGSSQYLFEKMKDRYELNMGFSSKTTARTRIMRVLEPQLAVVRGLVRERTQQLGVDTKIGQEVFTARRCRNSYGIIVNVPFDEVKHAGLPKTWNPNTNRFYVPNCIEWFIRQGQALDTTLGARQNYSITLSEEEHKNPRTARIVMSSLAAKSLPTRYPHAGCKEVARVQYTLTENDMKLKNRQMWKLKKKYWRAEFAFVVNLGPADLKFQIVGTNGLLSSDHDALTIEFMDPSEQLPSPASPSNGRRSMPAQRSPTARQTGARYA</sequence>
<feature type="region of interest" description="Disordered" evidence="1">
    <location>
        <begin position="593"/>
        <end position="626"/>
    </location>
</feature>
<evidence type="ECO:0000256" key="1">
    <source>
        <dbReference type="SAM" id="MobiDB-lite"/>
    </source>
</evidence>
<name>A0A9P3C9N0_9PEZI</name>
<dbReference type="CDD" id="cd10170">
    <property type="entry name" value="ASKHA_NBD_HSP70"/>
    <property type="match status" value="1"/>
</dbReference>
<dbReference type="InterPro" id="IPR043129">
    <property type="entry name" value="ATPase_NBD"/>
</dbReference>
<keyword evidence="3" id="KW-1185">Reference proteome</keyword>
<accession>A0A9P3C9N0</accession>
<dbReference type="RefSeq" id="XP_044653416.1">
    <property type="nucleotide sequence ID" value="XM_044797481.1"/>
</dbReference>
<dbReference type="PANTHER" id="PTHR42749:SF1">
    <property type="entry name" value="CELL SHAPE-DETERMINING PROTEIN MREB"/>
    <property type="match status" value="1"/>
</dbReference>
<dbReference type="GeneID" id="68287902"/>
<protein>
    <recommendedName>
        <fullName evidence="4">Actin-like ATPase domain-containing protein</fullName>
    </recommendedName>
</protein>
<feature type="compositionally biased region" description="Polar residues" evidence="1">
    <location>
        <begin position="596"/>
        <end position="620"/>
    </location>
</feature>
<proteinExistence type="predicted"/>
<dbReference type="OrthoDB" id="3623357at2759"/>
<evidence type="ECO:0000313" key="2">
    <source>
        <dbReference type="EMBL" id="GIZ38929.1"/>
    </source>
</evidence>
<evidence type="ECO:0008006" key="4">
    <source>
        <dbReference type="Google" id="ProtNLM"/>
    </source>
</evidence>
<dbReference type="Proteomes" id="UP000825890">
    <property type="component" value="Unassembled WGS sequence"/>
</dbReference>
<dbReference type="Gene3D" id="3.90.640.10">
    <property type="entry name" value="Actin, Chain A, domain 4"/>
    <property type="match status" value="1"/>
</dbReference>
<gene>
    <name evidence="2" type="ORF">CKM354_000232700</name>
</gene>